<organism evidence="1 2">
    <name type="scientific">Halomonas dongshanensis</name>
    <dbReference type="NCBI Taxonomy" id="2890835"/>
    <lineage>
        <taxon>Bacteria</taxon>
        <taxon>Pseudomonadati</taxon>
        <taxon>Pseudomonadota</taxon>
        <taxon>Gammaproteobacteria</taxon>
        <taxon>Oceanospirillales</taxon>
        <taxon>Halomonadaceae</taxon>
        <taxon>Halomonas</taxon>
    </lineage>
</organism>
<dbReference type="NCBIfam" id="TIGR02444">
    <property type="entry name" value="TIGR02444 family protein"/>
    <property type="match status" value="1"/>
</dbReference>
<evidence type="ECO:0000313" key="2">
    <source>
        <dbReference type="Proteomes" id="UP001165542"/>
    </source>
</evidence>
<sequence length="186" mass="21071">MPDSTRFTRTQQASLWDFALARYARPGVEAACLTLQDEAGVDVCELLAAAWAKSVRIPVTPLAWQRLSAERRQWQAEMTEPLRSMRRRLKAEAAYDAGIQELRASIKTAELLAERENLQRWQRGIRHSVEAHEPSLENTIENVEKGGFCPLDSLFSRILTARDKDHDARQKRLASACQTLVANLTL</sequence>
<reference evidence="1" key="1">
    <citation type="submission" date="2021-11" db="EMBL/GenBank/DDBJ databases">
        <title>Halomonas sp., isolated from a coastal aquaculture zone in Dongshan Bay.</title>
        <authorList>
            <person name="Lin W."/>
        </authorList>
    </citation>
    <scope>NUCLEOTIDE SEQUENCE</scope>
    <source>
        <strain evidence="1">Yzlin-01</strain>
    </source>
</reference>
<evidence type="ECO:0000313" key="1">
    <source>
        <dbReference type="EMBL" id="MCS2607930.1"/>
    </source>
</evidence>
<dbReference type="EMBL" id="JAJISC010000001">
    <property type="protein sequence ID" value="MCS2607930.1"/>
    <property type="molecule type" value="Genomic_DNA"/>
</dbReference>
<name>A0ABT2E8P4_9GAMM</name>
<protein>
    <submittedName>
        <fullName evidence="1">TIGR02444 family protein</fullName>
    </submittedName>
</protein>
<accession>A0ABT2E8P4</accession>
<dbReference type="RefSeq" id="WP_259034433.1">
    <property type="nucleotide sequence ID" value="NZ_JAJISC010000001.1"/>
</dbReference>
<keyword evidence="2" id="KW-1185">Reference proteome</keyword>
<gene>
    <name evidence="1" type="ORF">LLY24_01160</name>
</gene>
<dbReference type="InterPro" id="IPR012659">
    <property type="entry name" value="CHP02444"/>
</dbReference>
<dbReference type="Proteomes" id="UP001165542">
    <property type="component" value="Unassembled WGS sequence"/>
</dbReference>
<comment type="caution">
    <text evidence="1">The sequence shown here is derived from an EMBL/GenBank/DDBJ whole genome shotgun (WGS) entry which is preliminary data.</text>
</comment>
<dbReference type="Pfam" id="PF09523">
    <property type="entry name" value="DUF2390"/>
    <property type="match status" value="1"/>
</dbReference>
<proteinExistence type="predicted"/>